<dbReference type="InterPro" id="IPR018060">
    <property type="entry name" value="HTH_AraC"/>
</dbReference>
<dbReference type="SUPFAM" id="SSF46689">
    <property type="entry name" value="Homeodomain-like"/>
    <property type="match status" value="2"/>
</dbReference>
<keyword evidence="4" id="KW-1133">Transmembrane helix</keyword>
<dbReference type="PANTHER" id="PTHR43280:SF28">
    <property type="entry name" value="HTH-TYPE TRANSCRIPTIONAL ACTIVATOR RHAS"/>
    <property type="match status" value="1"/>
</dbReference>
<proteinExistence type="predicted"/>
<dbReference type="PROSITE" id="PS00041">
    <property type="entry name" value="HTH_ARAC_FAMILY_1"/>
    <property type="match status" value="1"/>
</dbReference>
<dbReference type="RefSeq" id="WP_376921004.1">
    <property type="nucleotide sequence ID" value="NZ_JBHRSW010000038.1"/>
</dbReference>
<dbReference type="InterPro" id="IPR009057">
    <property type="entry name" value="Homeodomain-like_sf"/>
</dbReference>
<dbReference type="Proteomes" id="UP001595478">
    <property type="component" value="Unassembled WGS sequence"/>
</dbReference>
<feature type="domain" description="HTH araC/xylS-type" evidence="5">
    <location>
        <begin position="245"/>
        <end position="341"/>
    </location>
</feature>
<evidence type="ECO:0000256" key="4">
    <source>
        <dbReference type="SAM" id="Phobius"/>
    </source>
</evidence>
<evidence type="ECO:0000313" key="6">
    <source>
        <dbReference type="EMBL" id="MFC3122877.1"/>
    </source>
</evidence>
<dbReference type="InterPro" id="IPR020449">
    <property type="entry name" value="Tscrpt_reg_AraC-type_HTH"/>
</dbReference>
<dbReference type="PRINTS" id="PR00032">
    <property type="entry name" value="HTHARAC"/>
</dbReference>
<sequence length="351" mass="39657">MSAQLMLLVLLYFYVFARKVLSGFCFHVAFLLSFVYYLVALQLQYYTDFETGTYILLSRILVLFGIGVPSLLLLVLSQVKRDISLNFKIALYLVAVLISTVIVFIKDMANHNFLFSTDVQKAIPFVVDNSLGLFTHSLYLVGALLVPSAYILYLEHKKPKSLITTAFILGAIVVALSQIASHHIANGFWLNYVGAIFVALCWFLAVFHHLKQNQYVSPTEHTSQHLPQAPELPYVDKTVSKDTVSLAKAYIHQHYSHIKDINEIARNCNVSRSNLMKKFKEDTNQTVNHYLTAIRINASKQLLKSQSVTVTAFEVGFNNSNYFSTVFKKFTGQSPGQFQESTTLSQQKSNL</sequence>
<name>A0ABV7FWK4_9ALTE</name>
<evidence type="ECO:0000256" key="2">
    <source>
        <dbReference type="ARBA" id="ARBA00023125"/>
    </source>
</evidence>
<comment type="caution">
    <text evidence="6">The sequence shown here is derived from an EMBL/GenBank/DDBJ whole genome shotgun (WGS) entry which is preliminary data.</text>
</comment>
<feature type="transmembrane region" description="Helical" evidence="4">
    <location>
        <begin position="54"/>
        <end position="77"/>
    </location>
</feature>
<evidence type="ECO:0000256" key="3">
    <source>
        <dbReference type="ARBA" id="ARBA00023163"/>
    </source>
</evidence>
<gene>
    <name evidence="6" type="ORF">ACFOHL_14730</name>
</gene>
<keyword evidence="1" id="KW-0805">Transcription regulation</keyword>
<feature type="transmembrane region" description="Helical" evidence="4">
    <location>
        <begin position="187"/>
        <end position="207"/>
    </location>
</feature>
<dbReference type="EMBL" id="JBHRSW010000038">
    <property type="protein sequence ID" value="MFC3122877.1"/>
    <property type="molecule type" value="Genomic_DNA"/>
</dbReference>
<feature type="transmembrane region" description="Helical" evidence="4">
    <location>
        <begin position="89"/>
        <end position="105"/>
    </location>
</feature>
<dbReference type="Pfam" id="PF12833">
    <property type="entry name" value="HTH_18"/>
    <property type="match status" value="1"/>
</dbReference>
<protein>
    <submittedName>
        <fullName evidence="6">Helix-turn-helix transcriptional regulator</fullName>
    </submittedName>
</protein>
<dbReference type="SMART" id="SM00342">
    <property type="entry name" value="HTH_ARAC"/>
    <property type="match status" value="1"/>
</dbReference>
<keyword evidence="2" id="KW-0238">DNA-binding</keyword>
<evidence type="ECO:0000259" key="5">
    <source>
        <dbReference type="PROSITE" id="PS01124"/>
    </source>
</evidence>
<dbReference type="PANTHER" id="PTHR43280">
    <property type="entry name" value="ARAC-FAMILY TRANSCRIPTIONAL REGULATOR"/>
    <property type="match status" value="1"/>
</dbReference>
<feature type="transmembrane region" description="Helical" evidence="4">
    <location>
        <begin position="133"/>
        <end position="154"/>
    </location>
</feature>
<reference evidence="7" key="1">
    <citation type="journal article" date="2019" name="Int. J. Syst. Evol. Microbiol.">
        <title>The Global Catalogue of Microorganisms (GCM) 10K type strain sequencing project: providing services to taxonomists for standard genome sequencing and annotation.</title>
        <authorList>
            <consortium name="The Broad Institute Genomics Platform"/>
            <consortium name="The Broad Institute Genome Sequencing Center for Infectious Disease"/>
            <person name="Wu L."/>
            <person name="Ma J."/>
        </authorList>
    </citation>
    <scope>NUCLEOTIDE SEQUENCE [LARGE SCALE GENOMIC DNA]</scope>
    <source>
        <strain evidence="7">KCTC 52473</strain>
    </source>
</reference>
<keyword evidence="4" id="KW-0812">Transmembrane</keyword>
<keyword evidence="7" id="KW-1185">Reference proteome</keyword>
<feature type="transmembrane region" description="Helical" evidence="4">
    <location>
        <begin position="161"/>
        <end position="181"/>
    </location>
</feature>
<organism evidence="6 7">
    <name type="scientific">Agaribacter flavus</name>
    <dbReference type="NCBI Taxonomy" id="1902781"/>
    <lineage>
        <taxon>Bacteria</taxon>
        <taxon>Pseudomonadati</taxon>
        <taxon>Pseudomonadota</taxon>
        <taxon>Gammaproteobacteria</taxon>
        <taxon>Alteromonadales</taxon>
        <taxon>Alteromonadaceae</taxon>
        <taxon>Agaribacter</taxon>
    </lineage>
</organism>
<dbReference type="Gene3D" id="1.10.10.60">
    <property type="entry name" value="Homeodomain-like"/>
    <property type="match status" value="2"/>
</dbReference>
<evidence type="ECO:0000256" key="1">
    <source>
        <dbReference type="ARBA" id="ARBA00023015"/>
    </source>
</evidence>
<accession>A0ABV7FWK4</accession>
<keyword evidence="3" id="KW-0804">Transcription</keyword>
<keyword evidence="4" id="KW-0472">Membrane</keyword>
<evidence type="ECO:0000313" key="7">
    <source>
        <dbReference type="Proteomes" id="UP001595478"/>
    </source>
</evidence>
<feature type="transmembrane region" description="Helical" evidence="4">
    <location>
        <begin position="20"/>
        <end position="39"/>
    </location>
</feature>
<dbReference type="InterPro" id="IPR018062">
    <property type="entry name" value="HTH_AraC-typ_CS"/>
</dbReference>
<dbReference type="PROSITE" id="PS01124">
    <property type="entry name" value="HTH_ARAC_FAMILY_2"/>
    <property type="match status" value="1"/>
</dbReference>